<dbReference type="InterPro" id="IPR027417">
    <property type="entry name" value="P-loop_NTPase"/>
</dbReference>
<dbReference type="PROSITE" id="PS50893">
    <property type="entry name" value="ABC_TRANSPORTER_2"/>
    <property type="match status" value="2"/>
</dbReference>
<dbReference type="Pfam" id="PF00005">
    <property type="entry name" value="ABC_tran"/>
    <property type="match status" value="2"/>
</dbReference>
<comment type="subcellular location">
    <subcellularLocation>
        <location evidence="1">Membrane</location>
        <topology evidence="1">Multi-pass membrane protein</topology>
    </subcellularLocation>
</comment>
<dbReference type="InterPro" id="IPR047817">
    <property type="entry name" value="ABC2_TM_bact-type"/>
</dbReference>
<dbReference type="InterPro" id="IPR017871">
    <property type="entry name" value="ABC_transporter-like_CS"/>
</dbReference>
<protein>
    <submittedName>
        <fullName evidence="11">ABC transporter</fullName>
    </submittedName>
</protein>
<evidence type="ECO:0000313" key="12">
    <source>
        <dbReference type="Proteomes" id="UP000013232"/>
    </source>
</evidence>
<dbReference type="OrthoDB" id="9776369at2"/>
<feature type="transmembrane region" description="Helical" evidence="8">
    <location>
        <begin position="837"/>
        <end position="858"/>
    </location>
</feature>
<keyword evidence="2" id="KW-1003">Cell membrane</keyword>
<feature type="domain" description="ABC transporter" evidence="9">
    <location>
        <begin position="276"/>
        <end position="506"/>
    </location>
</feature>
<dbReference type="Gene3D" id="3.40.50.300">
    <property type="entry name" value="P-loop containing nucleotide triphosphate hydrolases"/>
    <property type="match status" value="2"/>
</dbReference>
<feature type="transmembrane region" description="Helical" evidence="8">
    <location>
        <begin position="779"/>
        <end position="802"/>
    </location>
</feature>
<evidence type="ECO:0000256" key="4">
    <source>
        <dbReference type="ARBA" id="ARBA00022741"/>
    </source>
</evidence>
<keyword evidence="6 8" id="KW-1133">Transmembrane helix</keyword>
<dbReference type="SMART" id="SM00382">
    <property type="entry name" value="AAA"/>
    <property type="match status" value="2"/>
</dbReference>
<gene>
    <name evidence="11" type="ORF">C666_06685</name>
</gene>
<dbReference type="GO" id="GO:0016020">
    <property type="term" value="C:membrane"/>
    <property type="evidence" value="ECO:0007669"/>
    <property type="project" value="UniProtKB-SubCell"/>
</dbReference>
<dbReference type="PROSITE" id="PS51012">
    <property type="entry name" value="ABC_TM2"/>
    <property type="match status" value="1"/>
</dbReference>
<dbReference type="PANTHER" id="PTHR43038:SF4">
    <property type="entry name" value="RIBOSOME-ASSOCIATED ATPASE"/>
    <property type="match status" value="1"/>
</dbReference>
<evidence type="ECO:0000259" key="9">
    <source>
        <dbReference type="PROSITE" id="PS50893"/>
    </source>
</evidence>
<evidence type="ECO:0000256" key="8">
    <source>
        <dbReference type="SAM" id="Phobius"/>
    </source>
</evidence>
<comment type="caution">
    <text evidence="11">The sequence shown here is derived from an EMBL/GenBank/DDBJ whole genome shotgun (WGS) entry which is preliminary data.</text>
</comment>
<evidence type="ECO:0000256" key="3">
    <source>
        <dbReference type="ARBA" id="ARBA00022692"/>
    </source>
</evidence>
<keyword evidence="4" id="KW-0547">Nucleotide-binding</keyword>
<dbReference type="RefSeq" id="WP_004335847.1">
    <property type="nucleotide sequence ID" value="NZ_AMXE01000016.1"/>
</dbReference>
<dbReference type="GO" id="GO:0016887">
    <property type="term" value="F:ATP hydrolysis activity"/>
    <property type="evidence" value="ECO:0007669"/>
    <property type="project" value="InterPro"/>
</dbReference>
<dbReference type="InterPro" id="IPR047651">
    <property type="entry name" value="ABC2_perm_RbbA"/>
</dbReference>
<organism evidence="11 12">
    <name type="scientific">Thauera linaloolentis (strain DSM 12138 / JCM 21573 / CCUG 41526 / CIP 105981 / IAM 15112 / NBRC 102519 / 47Lol)</name>
    <dbReference type="NCBI Taxonomy" id="1123367"/>
    <lineage>
        <taxon>Bacteria</taxon>
        <taxon>Pseudomonadati</taxon>
        <taxon>Pseudomonadota</taxon>
        <taxon>Betaproteobacteria</taxon>
        <taxon>Rhodocyclales</taxon>
        <taxon>Zoogloeaceae</taxon>
        <taxon>Thauera</taxon>
    </lineage>
</organism>
<accession>N6ZB08</accession>
<dbReference type="InterPro" id="IPR003593">
    <property type="entry name" value="AAA+_ATPase"/>
</dbReference>
<evidence type="ECO:0000259" key="10">
    <source>
        <dbReference type="PROSITE" id="PS51012"/>
    </source>
</evidence>
<dbReference type="Pfam" id="PF12698">
    <property type="entry name" value="ABC2_membrane_3"/>
    <property type="match status" value="1"/>
</dbReference>
<feature type="transmembrane region" description="Helical" evidence="8">
    <location>
        <begin position="729"/>
        <end position="752"/>
    </location>
</feature>
<sequence>MASAQAPGPAAARVRQLTLHYGNMRALDALDLEVPAGCMVGLIGPDGVGKSSLMSLLAGARAIQDGRIEVLGGDMADKRHRDAVCPRIAYMPQGLGKNLYPTLSVEENLQFFARLFGHGAAERRRRIDDLTRSTGLHAFLDRPAGKLSGGMKQKLGLCCALIHDPDFLLLDEPTTGVDPLARAQFWDLIDRIRGERSGMSVIVATAYMDEAQRFDWLVAMDDGRVLATGTPPDILARTRSASLEEAFIRLLPEDKTRGHTPVVIPPLETHADDIAIEARGLTMRFGDFTAVDHVSFRIRRGEIFGFLGSNGCGKSTTMKMLTGLLPASEGQAWLFGHEVNPKDIDTRRRVGYMSQAFSLYGELTVRQNLELHAQLFHVPDEAVAGRVDEMVERFGLRQVLERLPDAIPLGMRQRLSLAVAMVHKPELLILDEPTSGVDPVARDNFWHLLVELSRRDKVTIFISTHFMNEAERCDRMSMMHAGKVLDSDAPARLVEKRGARSLEEAFIGYLVEAGGEAQAEAAAEQDLAQAAPVAHGTADIPQQAHPAGHRAFSLQRLFSYCWRETLELQRDPVRATLALAGSLLLMLVMGFGITMDVEDLRYAVLDRDQTTLSQNYSLSLAGSRYFIEQPPLADYEDLDRRMRRGEIALAIEIPSGFGRNLLRGRQVEVGAWIDGSMPQRAETVQGYVQGIHQHWLQEKAGEQFGTGAGGPATIESRYRYNPDIESLRAMVPAVMPLLLLMLPAMLTALAVVREKELGSIINLYVTPVTRTEFLLGKQLPYVLLAMVNFFCMSLMAVTVFGVPVTGSYLALTLAMAVFCVVSTGMGLLASTITRSQIAAMFIAMIGTMLPAMQLAGLINPVSSMEGAGRVMGEIYPATHMFTISRGVFSKALEFADLHGTMLPLLAAVPVILGAAIALLKKQER</sequence>
<evidence type="ECO:0000256" key="1">
    <source>
        <dbReference type="ARBA" id="ARBA00004141"/>
    </source>
</evidence>
<feature type="transmembrane region" description="Helical" evidence="8">
    <location>
        <begin position="808"/>
        <end position="830"/>
    </location>
</feature>
<dbReference type="InterPro" id="IPR003439">
    <property type="entry name" value="ABC_transporter-like_ATP-bd"/>
</dbReference>
<evidence type="ECO:0000313" key="11">
    <source>
        <dbReference type="EMBL" id="ENO89354.1"/>
    </source>
</evidence>
<dbReference type="GO" id="GO:0005524">
    <property type="term" value="F:ATP binding"/>
    <property type="evidence" value="ECO:0007669"/>
    <property type="project" value="UniProtKB-KW"/>
</dbReference>
<dbReference type="SUPFAM" id="SSF52540">
    <property type="entry name" value="P-loop containing nucleoside triphosphate hydrolases"/>
    <property type="match status" value="2"/>
</dbReference>
<keyword evidence="3 8" id="KW-0812">Transmembrane</keyword>
<feature type="domain" description="ABC transmembrane type-2" evidence="10">
    <location>
        <begin position="681"/>
        <end position="922"/>
    </location>
</feature>
<dbReference type="EMBL" id="AMXE01000016">
    <property type="protein sequence ID" value="ENO89354.1"/>
    <property type="molecule type" value="Genomic_DNA"/>
</dbReference>
<feature type="domain" description="ABC transporter" evidence="9">
    <location>
        <begin position="12"/>
        <end position="247"/>
    </location>
</feature>
<dbReference type="GO" id="GO:0140359">
    <property type="term" value="F:ABC-type transporter activity"/>
    <property type="evidence" value="ECO:0007669"/>
    <property type="project" value="InterPro"/>
</dbReference>
<evidence type="ECO:0000256" key="5">
    <source>
        <dbReference type="ARBA" id="ARBA00022840"/>
    </source>
</evidence>
<keyword evidence="12" id="KW-1185">Reference proteome</keyword>
<dbReference type="Gene3D" id="3.40.1710.10">
    <property type="entry name" value="abc type-2 transporter like domain"/>
    <property type="match status" value="1"/>
</dbReference>
<dbReference type="PANTHER" id="PTHR43038">
    <property type="entry name" value="ATP-BINDING CASSETTE, SUB-FAMILY H, MEMBER 1"/>
    <property type="match status" value="1"/>
</dbReference>
<evidence type="ECO:0000256" key="2">
    <source>
        <dbReference type="ARBA" id="ARBA00022475"/>
    </source>
</evidence>
<dbReference type="Proteomes" id="UP000013232">
    <property type="component" value="Unassembled WGS sequence"/>
</dbReference>
<dbReference type="eggNOG" id="COG0842">
    <property type="taxonomic scope" value="Bacteria"/>
</dbReference>
<dbReference type="InterPro" id="IPR013525">
    <property type="entry name" value="ABC2_TM"/>
</dbReference>
<feature type="transmembrane region" description="Helical" evidence="8">
    <location>
        <begin position="901"/>
        <end position="919"/>
    </location>
</feature>
<dbReference type="AlphaFoldDB" id="N6ZB08"/>
<evidence type="ECO:0000256" key="7">
    <source>
        <dbReference type="ARBA" id="ARBA00023136"/>
    </source>
</evidence>
<evidence type="ECO:0000256" key="6">
    <source>
        <dbReference type="ARBA" id="ARBA00022989"/>
    </source>
</evidence>
<dbReference type="PROSITE" id="PS00211">
    <property type="entry name" value="ABC_TRANSPORTER_1"/>
    <property type="match status" value="1"/>
</dbReference>
<name>N6ZB08_THAL4</name>
<dbReference type="eggNOG" id="COG1129">
    <property type="taxonomic scope" value="Bacteria"/>
</dbReference>
<keyword evidence="7 8" id="KW-0472">Membrane</keyword>
<dbReference type="CDD" id="cd03230">
    <property type="entry name" value="ABC_DR_subfamily_A"/>
    <property type="match status" value="2"/>
</dbReference>
<keyword evidence="5" id="KW-0067">ATP-binding</keyword>
<proteinExistence type="predicted"/>
<dbReference type="STRING" id="1123367.GCA_000621305_01030"/>
<dbReference type="NCBIfam" id="NF033858">
    <property type="entry name" value="ABC2_perm_RbbA"/>
    <property type="match status" value="1"/>
</dbReference>
<reference evidence="11 12" key="1">
    <citation type="submission" date="2012-09" db="EMBL/GenBank/DDBJ databases">
        <title>Draft Genome Sequences of 6 Strains from Genus Thauera.</title>
        <authorList>
            <person name="Liu B."/>
            <person name="Shapleigh J.P."/>
            <person name="Frostegard A.H."/>
        </authorList>
    </citation>
    <scope>NUCLEOTIDE SEQUENCE [LARGE SCALE GENOMIC DNA]</scope>
    <source>
        <strain evidence="12">47Lol / DSM 12138</strain>
    </source>
</reference>